<comment type="caution">
    <text evidence="1">The sequence shown here is derived from an EMBL/GenBank/DDBJ whole genome shotgun (WGS) entry which is preliminary data.</text>
</comment>
<name>A0A6G1CQZ7_9ORYZ</name>
<proteinExistence type="predicted"/>
<evidence type="ECO:0000313" key="2">
    <source>
        <dbReference type="Proteomes" id="UP000479710"/>
    </source>
</evidence>
<organism evidence="1 2">
    <name type="scientific">Oryza meyeriana var. granulata</name>
    <dbReference type="NCBI Taxonomy" id="110450"/>
    <lineage>
        <taxon>Eukaryota</taxon>
        <taxon>Viridiplantae</taxon>
        <taxon>Streptophyta</taxon>
        <taxon>Embryophyta</taxon>
        <taxon>Tracheophyta</taxon>
        <taxon>Spermatophyta</taxon>
        <taxon>Magnoliopsida</taxon>
        <taxon>Liliopsida</taxon>
        <taxon>Poales</taxon>
        <taxon>Poaceae</taxon>
        <taxon>BOP clade</taxon>
        <taxon>Oryzoideae</taxon>
        <taxon>Oryzeae</taxon>
        <taxon>Oryzinae</taxon>
        <taxon>Oryza</taxon>
        <taxon>Oryza meyeriana</taxon>
    </lineage>
</organism>
<dbReference type="AlphaFoldDB" id="A0A6G1CQZ7"/>
<reference evidence="1 2" key="1">
    <citation type="submission" date="2019-11" db="EMBL/GenBank/DDBJ databases">
        <title>Whole genome sequence of Oryza granulata.</title>
        <authorList>
            <person name="Li W."/>
        </authorList>
    </citation>
    <scope>NUCLEOTIDE SEQUENCE [LARGE SCALE GENOMIC DNA]</scope>
    <source>
        <strain evidence="2">cv. Menghai</strain>
        <tissue evidence="1">Leaf</tissue>
    </source>
</reference>
<accession>A0A6G1CQZ7</accession>
<evidence type="ECO:0000313" key="1">
    <source>
        <dbReference type="EMBL" id="KAF0902556.1"/>
    </source>
</evidence>
<dbReference type="Proteomes" id="UP000479710">
    <property type="component" value="Unassembled WGS sequence"/>
</dbReference>
<gene>
    <name evidence="1" type="ORF">E2562_018052</name>
</gene>
<sequence length="161" mass="17613">MPADRPPPEAAPGVPPEHDAATAAHLGRHARPLRLTAAGMSPQLTSHLQGGLHVEPYMTPPIMYGDCLYWLPLEENLGSNGRKIVAFDTKAEHFIWIGTPSIFYDLWAPIQLLTIQGELAMAVTNLSDPELNHAMAMCETYTHLCSSYLKLKVCCCLASGF</sequence>
<protein>
    <submittedName>
        <fullName evidence="1">Uncharacterized protein</fullName>
    </submittedName>
</protein>
<dbReference type="EMBL" id="SPHZ02000008">
    <property type="protein sequence ID" value="KAF0902556.1"/>
    <property type="molecule type" value="Genomic_DNA"/>
</dbReference>
<keyword evidence="2" id="KW-1185">Reference proteome</keyword>